<accession>A0A6I6J3L7</accession>
<organism evidence="2 3">
    <name type="scientific">Roseovarius faecimaris</name>
    <dbReference type="NCBI Taxonomy" id="2494550"/>
    <lineage>
        <taxon>Bacteria</taxon>
        <taxon>Pseudomonadati</taxon>
        <taxon>Pseudomonadota</taxon>
        <taxon>Alphaproteobacteria</taxon>
        <taxon>Rhodobacterales</taxon>
        <taxon>Roseobacteraceae</taxon>
        <taxon>Roseovarius</taxon>
    </lineage>
</organism>
<keyword evidence="1" id="KW-0732">Signal</keyword>
<dbReference type="Proteomes" id="UP000428330">
    <property type="component" value="Chromosome"/>
</dbReference>
<proteinExistence type="predicted"/>
<reference evidence="3" key="1">
    <citation type="submission" date="2018-12" db="EMBL/GenBank/DDBJ databases">
        <title>Complete genome sequence of Roseovarius sp. MME-070.</title>
        <authorList>
            <person name="Nam Y.-D."/>
            <person name="Kang J."/>
            <person name="Chung W.-H."/>
            <person name="Park Y.S."/>
        </authorList>
    </citation>
    <scope>NUCLEOTIDE SEQUENCE [LARGE SCALE GENOMIC DNA]</scope>
    <source>
        <strain evidence="3">MME-070</strain>
    </source>
</reference>
<protein>
    <recommendedName>
        <fullName evidence="4">DUF3617 family protein</fullName>
    </recommendedName>
</protein>
<dbReference type="AlphaFoldDB" id="A0A6I6J3L7"/>
<evidence type="ECO:0000313" key="3">
    <source>
        <dbReference type="Proteomes" id="UP000428330"/>
    </source>
</evidence>
<evidence type="ECO:0008006" key="4">
    <source>
        <dbReference type="Google" id="ProtNLM"/>
    </source>
</evidence>
<feature type="signal peptide" evidence="1">
    <location>
        <begin position="1"/>
        <end position="19"/>
    </location>
</feature>
<dbReference type="KEGG" id="rom:EI983_14345"/>
<sequence>MHRLTCLTAMICLPALAQAAPWHGIWSAEPDWCVNAERIGSVTPAPILLSASEMLGYENSCDITAVDEVDGLSAWQIDITCQSEGDLYEERRLIMVDGDRMWMWFGADEPLLFTRCPA</sequence>
<evidence type="ECO:0000256" key="1">
    <source>
        <dbReference type="SAM" id="SignalP"/>
    </source>
</evidence>
<gene>
    <name evidence="2" type="ORF">EI983_14345</name>
</gene>
<dbReference type="RefSeq" id="WP_157708060.1">
    <property type="nucleotide sequence ID" value="NZ_CP034348.1"/>
</dbReference>
<feature type="chain" id="PRO_5026036911" description="DUF3617 family protein" evidence="1">
    <location>
        <begin position="20"/>
        <end position="118"/>
    </location>
</feature>
<keyword evidence="3" id="KW-1185">Reference proteome</keyword>
<dbReference type="EMBL" id="CP034348">
    <property type="protein sequence ID" value="QGX99378.1"/>
    <property type="molecule type" value="Genomic_DNA"/>
</dbReference>
<dbReference type="OrthoDB" id="6164713at2"/>
<name>A0A6I6J3L7_9RHOB</name>
<evidence type="ECO:0000313" key="2">
    <source>
        <dbReference type="EMBL" id="QGX99378.1"/>
    </source>
</evidence>